<feature type="transmembrane region" description="Helical" evidence="8">
    <location>
        <begin position="638"/>
        <end position="658"/>
    </location>
</feature>
<dbReference type="Gene3D" id="1.20.1640.10">
    <property type="entry name" value="Multidrug efflux transporter AcrB transmembrane domain"/>
    <property type="match status" value="2"/>
</dbReference>
<feature type="transmembrane region" description="Helical" evidence="8">
    <location>
        <begin position="183"/>
        <end position="201"/>
    </location>
</feature>
<feature type="transmembrane region" description="Helical" evidence="8">
    <location>
        <begin position="286"/>
        <end position="306"/>
    </location>
</feature>
<evidence type="ECO:0000256" key="7">
    <source>
        <dbReference type="SAM" id="MobiDB-lite"/>
    </source>
</evidence>
<feature type="transmembrane region" description="Helical" evidence="8">
    <location>
        <begin position="611"/>
        <end position="631"/>
    </location>
</feature>
<sequence length="816" mass="91685">MGRGQIIITTKNDSNVLSNNVLKAVVDIDSLVKDFKVIDESGHAFSYKNVCMKWDGDCLQTNPLIDMAKNYLKDGMDIGQGNITYPTYLIPTEHGVKIPIYLGSQLLKVELINATNVIKTAKGLHMMYPLGSLNKNAKMNSLWEDQFEEHMWNISRTSANFLQIVPATSRSLVKEANGATTSVLPRFALTICLLVIFSVLCMMTTDWVLSKPFLAFGGVLSATFAVITAVGVLSTLGLQFIQIVSMMPFLIIGVGIDNMFIMVTTWRQCNQQLSIDDRMAKTLSDAAVSITITNLTDVVAFLIGAVSPLAGMRIFCIYAGVAIAFAYIYQITFFAACLAVSGVREEQGRHGVTCRRVVAKEQSPIFCDGGVPKDPALSSQRHHTHKYLLVIFFEKYYGPFVMHRYVRTATIMTIICMLAGAMYGCTQIKQGLSLHNLARDNSSAWKYYRKSNELEAFKPTINIIFTDKLKYWRIDEQEKIEQITRSFEESHFTFSANETESWLRAFTNYLSNNNDTRVMSKCEFMKKLEEFLNDRRYKKFKLDIVFNDDASQRKSIKASRLLMPSYGMKDSAAEKDLMLNMRQKAENSVYNVTAYAPIFVATEQYQNVLQYTLQILCYAILGMLFVTLIMIPHPLCSLWIILCAISIDVCVIGYMSLWGISLDILSMINLVLCIGFSVDFSAHIAYAFMTSPEEGTKRGIHALTKLGTPILQGGLSSIIAIFPLQSASVYIFRTFFKTLFLVMSMGLLHGLLVLPVILTQLQKFIPQTQYDAMNSDSTSYYPNSSVPTTYHPTLSNDVDETPTEEEEVVEMRVSSI</sequence>
<keyword evidence="6" id="KW-0325">Glycoprotein</keyword>
<feature type="compositionally biased region" description="Acidic residues" evidence="7">
    <location>
        <begin position="797"/>
        <end position="807"/>
    </location>
</feature>
<dbReference type="InterPro" id="IPR003392">
    <property type="entry name" value="PTHD_SSD"/>
</dbReference>
<feature type="domain" description="SSD" evidence="9">
    <location>
        <begin position="183"/>
        <end position="340"/>
    </location>
</feature>
<evidence type="ECO:0000256" key="3">
    <source>
        <dbReference type="ARBA" id="ARBA00022692"/>
    </source>
</evidence>
<dbReference type="InterPro" id="IPR000731">
    <property type="entry name" value="SSD"/>
</dbReference>
<dbReference type="GO" id="GO:0016020">
    <property type="term" value="C:membrane"/>
    <property type="evidence" value="ECO:0007669"/>
    <property type="project" value="UniProtKB-SubCell"/>
</dbReference>
<comment type="caution">
    <text evidence="10">The sequence shown here is derived from an EMBL/GenBank/DDBJ whole genome shotgun (WGS) entry which is preliminary data.</text>
</comment>
<feature type="region of interest" description="Disordered" evidence="7">
    <location>
        <begin position="785"/>
        <end position="807"/>
    </location>
</feature>
<keyword evidence="11" id="KW-1185">Reference proteome</keyword>
<evidence type="ECO:0000256" key="8">
    <source>
        <dbReference type="SAM" id="Phobius"/>
    </source>
</evidence>
<evidence type="ECO:0000256" key="6">
    <source>
        <dbReference type="ARBA" id="ARBA00023180"/>
    </source>
</evidence>
<dbReference type="PANTHER" id="PTHR10796:SF92">
    <property type="entry name" value="PATCHED-RELATED, ISOFORM A"/>
    <property type="match status" value="1"/>
</dbReference>
<dbReference type="InterPro" id="IPR051697">
    <property type="entry name" value="Patched_domain-protein"/>
</dbReference>
<dbReference type="SUPFAM" id="SSF82866">
    <property type="entry name" value="Multidrug efflux transporter AcrB transmembrane domain"/>
    <property type="match status" value="2"/>
</dbReference>
<proteinExistence type="inferred from homology"/>
<feature type="transmembrane region" description="Helical" evidence="8">
    <location>
        <begin position="213"/>
        <end position="234"/>
    </location>
</feature>
<feature type="transmembrane region" description="Helical" evidence="8">
    <location>
        <begin position="405"/>
        <end position="424"/>
    </location>
</feature>
<keyword evidence="5 8" id="KW-0472">Membrane</keyword>
<feature type="compositionally biased region" description="Polar residues" evidence="7">
    <location>
        <begin position="785"/>
        <end position="796"/>
    </location>
</feature>
<dbReference type="EMBL" id="JAIZAY010000019">
    <property type="protein sequence ID" value="KAJ8023942.1"/>
    <property type="molecule type" value="Genomic_DNA"/>
</dbReference>
<dbReference type="PANTHER" id="PTHR10796">
    <property type="entry name" value="PATCHED-RELATED"/>
    <property type="match status" value="1"/>
</dbReference>
<protein>
    <submittedName>
        <fullName evidence="10">Patched domain-containing protein 3</fullName>
    </submittedName>
</protein>
<dbReference type="Pfam" id="PF02460">
    <property type="entry name" value="Patched"/>
    <property type="match status" value="1"/>
</dbReference>
<comment type="subcellular location">
    <subcellularLocation>
        <location evidence="1">Membrane</location>
        <topology evidence="1">Multi-pass membrane protein</topology>
    </subcellularLocation>
</comment>
<evidence type="ECO:0000256" key="2">
    <source>
        <dbReference type="ARBA" id="ARBA00005585"/>
    </source>
</evidence>
<feature type="transmembrane region" description="Helical" evidence="8">
    <location>
        <begin position="664"/>
        <end position="689"/>
    </location>
</feature>
<accession>A0A9Q1BGP2</accession>
<evidence type="ECO:0000313" key="10">
    <source>
        <dbReference type="EMBL" id="KAJ8023942.1"/>
    </source>
</evidence>
<evidence type="ECO:0000256" key="4">
    <source>
        <dbReference type="ARBA" id="ARBA00022989"/>
    </source>
</evidence>
<feature type="transmembrane region" description="Helical" evidence="8">
    <location>
        <begin position="738"/>
        <end position="758"/>
    </location>
</feature>
<reference evidence="10" key="1">
    <citation type="submission" date="2021-10" db="EMBL/GenBank/DDBJ databases">
        <title>Tropical sea cucumber genome reveals ecological adaptation and Cuvierian tubules defense mechanism.</title>
        <authorList>
            <person name="Chen T."/>
        </authorList>
    </citation>
    <scope>NUCLEOTIDE SEQUENCE</scope>
    <source>
        <strain evidence="10">Nanhai2018</strain>
        <tissue evidence="10">Muscle</tissue>
    </source>
</reference>
<evidence type="ECO:0000256" key="5">
    <source>
        <dbReference type="ARBA" id="ARBA00023136"/>
    </source>
</evidence>
<keyword evidence="4 8" id="KW-1133">Transmembrane helix</keyword>
<comment type="similarity">
    <text evidence="2">Belongs to the patched family.</text>
</comment>
<feature type="transmembrane region" description="Helical" evidence="8">
    <location>
        <begin position="710"/>
        <end position="732"/>
    </location>
</feature>
<feature type="transmembrane region" description="Helical" evidence="8">
    <location>
        <begin position="240"/>
        <end position="266"/>
    </location>
</feature>
<name>A0A9Q1BGP2_HOLLE</name>
<dbReference type="OrthoDB" id="6510177at2759"/>
<organism evidence="10 11">
    <name type="scientific">Holothuria leucospilota</name>
    <name type="common">Black long sea cucumber</name>
    <name type="synonym">Mertensiothuria leucospilota</name>
    <dbReference type="NCBI Taxonomy" id="206669"/>
    <lineage>
        <taxon>Eukaryota</taxon>
        <taxon>Metazoa</taxon>
        <taxon>Echinodermata</taxon>
        <taxon>Eleutherozoa</taxon>
        <taxon>Echinozoa</taxon>
        <taxon>Holothuroidea</taxon>
        <taxon>Aspidochirotacea</taxon>
        <taxon>Aspidochirotida</taxon>
        <taxon>Holothuriidae</taxon>
        <taxon>Holothuria</taxon>
    </lineage>
</organism>
<dbReference type="Proteomes" id="UP001152320">
    <property type="component" value="Chromosome 19"/>
</dbReference>
<dbReference type="AlphaFoldDB" id="A0A9Q1BGP2"/>
<keyword evidence="3 8" id="KW-0812">Transmembrane</keyword>
<feature type="transmembrane region" description="Helical" evidence="8">
    <location>
        <begin position="312"/>
        <end position="340"/>
    </location>
</feature>
<dbReference type="PROSITE" id="PS50156">
    <property type="entry name" value="SSD"/>
    <property type="match status" value="1"/>
</dbReference>
<evidence type="ECO:0000256" key="1">
    <source>
        <dbReference type="ARBA" id="ARBA00004141"/>
    </source>
</evidence>
<evidence type="ECO:0000313" key="11">
    <source>
        <dbReference type="Proteomes" id="UP001152320"/>
    </source>
</evidence>
<gene>
    <name evidence="10" type="ORF">HOLleu_36527</name>
</gene>
<evidence type="ECO:0000259" key="9">
    <source>
        <dbReference type="PROSITE" id="PS50156"/>
    </source>
</evidence>